<dbReference type="HOGENOM" id="CLU_115366_0_0_9"/>
<feature type="transmembrane region" description="Helical" evidence="1">
    <location>
        <begin position="99"/>
        <end position="119"/>
    </location>
</feature>
<reference evidence="3 5" key="2">
    <citation type="submission" date="2013-03" db="EMBL/GenBank/DDBJ databases">
        <title>The Genome Sequence of Enterococcus moraviensis BAA-383 (PacBio/Illumina hybrid assembly).</title>
        <authorList>
            <consortium name="The Broad Institute Genomics Platform"/>
            <consortium name="The Broad Institute Genome Sequencing Center for Infectious Disease"/>
            <person name="Earl A."/>
            <person name="Russ C."/>
            <person name="Gilmore M."/>
            <person name="Surin D."/>
            <person name="Walker B."/>
            <person name="Young S."/>
            <person name="Zeng Q."/>
            <person name="Gargeya S."/>
            <person name="Fitzgerald M."/>
            <person name="Haas B."/>
            <person name="Abouelleil A."/>
            <person name="Allen A.W."/>
            <person name="Alvarado L."/>
            <person name="Arachchi H.M."/>
            <person name="Berlin A.M."/>
            <person name="Chapman S.B."/>
            <person name="Gainer-Dewar J."/>
            <person name="Goldberg J."/>
            <person name="Griggs A."/>
            <person name="Gujja S."/>
            <person name="Hansen M."/>
            <person name="Howarth C."/>
            <person name="Imamovic A."/>
            <person name="Ireland A."/>
            <person name="Larimer J."/>
            <person name="McCowan C."/>
            <person name="Murphy C."/>
            <person name="Pearson M."/>
            <person name="Poon T.W."/>
            <person name="Priest M."/>
            <person name="Roberts A."/>
            <person name="Saif S."/>
            <person name="Shea T."/>
            <person name="Sisk P."/>
            <person name="Sykes S."/>
            <person name="Wortman J."/>
            <person name="Nusbaum C."/>
            <person name="Birren B."/>
        </authorList>
    </citation>
    <scope>NUCLEOTIDE SEQUENCE [LARGE SCALE GENOMIC DNA]</scope>
    <source>
        <strain evidence="3 5">ATCC BAA-383</strain>
    </source>
</reference>
<gene>
    <name evidence="3" type="ORF">I586_00554</name>
    <name evidence="2" type="ORF">UAY_01313</name>
</gene>
<dbReference type="STRING" id="155617.RV09_GL000519"/>
<dbReference type="eggNOG" id="ENOG50332KJ">
    <property type="taxonomic scope" value="Bacteria"/>
</dbReference>
<proteinExistence type="predicted"/>
<evidence type="ECO:0000313" key="3">
    <source>
        <dbReference type="EMBL" id="EOT73560.1"/>
    </source>
</evidence>
<keyword evidence="1" id="KW-0472">Membrane</keyword>
<dbReference type="GO" id="GO:0022857">
    <property type="term" value="F:transmembrane transporter activity"/>
    <property type="evidence" value="ECO:0007669"/>
    <property type="project" value="InterPro"/>
</dbReference>
<organism evidence="2 4">
    <name type="scientific">Enterococcus moraviensis ATCC BAA-383</name>
    <dbReference type="NCBI Taxonomy" id="1158609"/>
    <lineage>
        <taxon>Bacteria</taxon>
        <taxon>Bacillati</taxon>
        <taxon>Bacillota</taxon>
        <taxon>Bacilli</taxon>
        <taxon>Lactobacillales</taxon>
        <taxon>Enterococcaceae</taxon>
        <taxon>Enterococcus</taxon>
    </lineage>
</organism>
<dbReference type="EMBL" id="AJAS01000013">
    <property type="protein sequence ID" value="EOI01905.1"/>
    <property type="molecule type" value="Genomic_DNA"/>
</dbReference>
<protein>
    <recommendedName>
        <fullName evidence="6">Integral membrane protein</fullName>
    </recommendedName>
</protein>
<keyword evidence="1" id="KW-0812">Transmembrane</keyword>
<dbReference type="PATRIC" id="fig|1158609.3.peg.1273"/>
<feature type="transmembrane region" description="Helical" evidence="1">
    <location>
        <begin position="125"/>
        <end position="151"/>
    </location>
</feature>
<reference evidence="2 4" key="1">
    <citation type="submission" date="2013-02" db="EMBL/GenBank/DDBJ databases">
        <title>The Genome Sequence of Enterococcus moraviensis BAA-383.</title>
        <authorList>
            <consortium name="The Broad Institute Genome Sequencing Platform"/>
            <consortium name="The Broad Institute Genome Sequencing Center for Infectious Disease"/>
            <person name="Earl A.M."/>
            <person name="Gilmore M.S."/>
            <person name="Lebreton F."/>
            <person name="Walker B."/>
            <person name="Young S.K."/>
            <person name="Zeng Q."/>
            <person name="Gargeya S."/>
            <person name="Fitzgerald M."/>
            <person name="Haas B."/>
            <person name="Abouelleil A."/>
            <person name="Alvarado L."/>
            <person name="Arachchi H.M."/>
            <person name="Berlin A.M."/>
            <person name="Chapman S.B."/>
            <person name="Dewar J."/>
            <person name="Goldberg J."/>
            <person name="Griggs A."/>
            <person name="Gujja S."/>
            <person name="Hansen M."/>
            <person name="Howarth C."/>
            <person name="Imamovic A."/>
            <person name="Larimer J."/>
            <person name="McCowan C."/>
            <person name="Murphy C."/>
            <person name="Neiman D."/>
            <person name="Pearson M."/>
            <person name="Priest M."/>
            <person name="Roberts A."/>
            <person name="Saif S."/>
            <person name="Shea T."/>
            <person name="Sisk P."/>
            <person name="Sykes S."/>
            <person name="Wortman J."/>
            <person name="Nusbaum C."/>
            <person name="Birren B."/>
        </authorList>
    </citation>
    <scope>NUCLEOTIDE SEQUENCE [LARGE SCALE GENOMIC DNA]</scope>
    <source>
        <strain evidence="2 4">ATCC BAA-383</strain>
    </source>
</reference>
<feature type="transmembrane region" description="Helical" evidence="1">
    <location>
        <begin position="6"/>
        <end position="25"/>
    </location>
</feature>
<feature type="transmembrane region" description="Helical" evidence="1">
    <location>
        <begin position="32"/>
        <end position="55"/>
    </location>
</feature>
<keyword evidence="1" id="KW-1133">Transmembrane helix</keyword>
<evidence type="ECO:0000313" key="4">
    <source>
        <dbReference type="Proteomes" id="UP000013781"/>
    </source>
</evidence>
<dbReference type="Proteomes" id="UP000013781">
    <property type="component" value="Unassembled WGS sequence"/>
</dbReference>
<dbReference type="InterPro" id="IPR024529">
    <property type="entry name" value="ECF_trnsprt_substrate-spec"/>
</dbReference>
<dbReference type="Proteomes" id="UP000014157">
    <property type="component" value="Unassembled WGS sequence"/>
</dbReference>
<name>R2QZD6_9ENTE</name>
<dbReference type="AlphaFoldDB" id="R2QZD6"/>
<accession>R2QZD6</accession>
<sequence>MTKRLTLAAMFIALCVIGSMIKLFGSIALDSLSAFVGTVFLGPGFGFLLGSFGHLATAVLSGFPLSLPVHLVTAVLMGICMVCYGIVRAKTSKKWGMNRWLSIVVAYLINTPSALLVLYPLLGPLVFTLIIPLSIGALLNLVLAEVVLYFFETTSSDLQKRKQAEK</sequence>
<dbReference type="Pfam" id="PF12822">
    <property type="entry name" value="ECF_trnsprt"/>
    <property type="match status" value="1"/>
</dbReference>
<comment type="caution">
    <text evidence="2">The sequence shown here is derived from an EMBL/GenBank/DDBJ whole genome shotgun (WGS) entry which is preliminary data.</text>
</comment>
<keyword evidence="5" id="KW-1185">Reference proteome</keyword>
<dbReference type="Gene3D" id="1.10.1760.20">
    <property type="match status" value="1"/>
</dbReference>
<evidence type="ECO:0000313" key="5">
    <source>
        <dbReference type="Proteomes" id="UP000014157"/>
    </source>
</evidence>
<evidence type="ECO:0008006" key="6">
    <source>
        <dbReference type="Google" id="ProtNLM"/>
    </source>
</evidence>
<dbReference type="EMBL" id="ASWB01000001">
    <property type="protein sequence ID" value="EOT73560.1"/>
    <property type="molecule type" value="Genomic_DNA"/>
</dbReference>
<evidence type="ECO:0000256" key="1">
    <source>
        <dbReference type="SAM" id="Phobius"/>
    </source>
</evidence>
<feature type="transmembrane region" description="Helical" evidence="1">
    <location>
        <begin position="67"/>
        <end position="87"/>
    </location>
</feature>
<evidence type="ECO:0000313" key="2">
    <source>
        <dbReference type="EMBL" id="EOI01905.1"/>
    </source>
</evidence>